<evidence type="ECO:0000313" key="2">
    <source>
        <dbReference type="Proteomes" id="UP000244925"/>
    </source>
</evidence>
<gene>
    <name evidence="1" type="ORF">C5O25_11845</name>
</gene>
<dbReference type="AlphaFoldDB" id="A0A2V1IV19"/>
<keyword evidence="2" id="KW-1185">Reference proteome</keyword>
<reference evidence="2" key="1">
    <citation type="submission" date="2018-02" db="EMBL/GenBank/DDBJ databases">
        <authorList>
            <person name="Clavel T."/>
            <person name="Strowig T."/>
        </authorList>
    </citation>
    <scope>NUCLEOTIDE SEQUENCE [LARGE SCALE GENOMIC DNA]</scope>
    <source>
        <strain evidence="2">DSM 100764</strain>
    </source>
</reference>
<dbReference type="Proteomes" id="UP000244925">
    <property type="component" value="Unassembled WGS sequence"/>
</dbReference>
<protein>
    <recommendedName>
        <fullName evidence="3">DUF115 domain-containing protein</fullName>
    </recommendedName>
</protein>
<dbReference type="EMBL" id="PUBV01000041">
    <property type="protein sequence ID" value="PWB05981.1"/>
    <property type="molecule type" value="Genomic_DNA"/>
</dbReference>
<organism evidence="1 2">
    <name type="scientific">Paramuribaculum intestinale</name>
    <dbReference type="NCBI Taxonomy" id="2094151"/>
    <lineage>
        <taxon>Bacteria</taxon>
        <taxon>Pseudomonadati</taxon>
        <taxon>Bacteroidota</taxon>
        <taxon>Bacteroidia</taxon>
        <taxon>Bacteroidales</taxon>
        <taxon>Muribaculaceae</taxon>
        <taxon>Paramuribaculum</taxon>
    </lineage>
</organism>
<comment type="caution">
    <text evidence="1">The sequence shown here is derived from an EMBL/GenBank/DDBJ whole genome shotgun (WGS) entry which is preliminary data.</text>
</comment>
<evidence type="ECO:0008006" key="3">
    <source>
        <dbReference type="Google" id="ProtNLM"/>
    </source>
</evidence>
<proteinExistence type="predicted"/>
<accession>A0A2V1IV19</accession>
<sequence length="289" mass="32144">MDMKDRRSVAERVADGLMRCVESLVSVVKLLSRSRGCDWVCGGGGRGRCGGELVVLGNGPSLRGLLDGGRGGLRGRDLLAVNFAGRTVEFFDLRPGLYVLADPVFFGDTCDGNVLGLREALGRVDWDMRLFVPWGVDASAYEGNGCVRVERFNFLAVEGWGWLERWAWGSGRGMPRPRNVLIPSLMIGLWLGYDVVYVAGADHSWMRTLEVDEGNRVVSVQPHFYADNEEEGRRVAEVYSGVRLHEVVYSFYLAFKGYHAIRRLADRMGIRVVNVTAGSFIDAFERGRL</sequence>
<name>A0A2V1IV19_9BACT</name>
<evidence type="ECO:0000313" key="1">
    <source>
        <dbReference type="EMBL" id="PWB05981.1"/>
    </source>
</evidence>